<comment type="caution">
    <text evidence="5">The sequence shown here is derived from an EMBL/GenBank/DDBJ whole genome shotgun (WGS) entry which is preliminary data.</text>
</comment>
<feature type="domain" description="Alpha-L-rhamnosidase six-hairpin glycosidase" evidence="4">
    <location>
        <begin position="691"/>
        <end position="797"/>
    </location>
</feature>
<feature type="region of interest" description="Disordered" evidence="1">
    <location>
        <begin position="1090"/>
        <end position="1127"/>
    </location>
</feature>
<dbReference type="SUPFAM" id="SSF48208">
    <property type="entry name" value="Six-hairpin glycosidases"/>
    <property type="match status" value="1"/>
</dbReference>
<evidence type="ECO:0000313" key="6">
    <source>
        <dbReference type="Proteomes" id="UP000470875"/>
    </source>
</evidence>
<name>A0A6N7VNT8_9ACTO</name>
<dbReference type="Proteomes" id="UP000470875">
    <property type="component" value="Unassembled WGS sequence"/>
</dbReference>
<keyword evidence="2" id="KW-0472">Membrane</keyword>
<gene>
    <name evidence="5" type="ORF">FYJ24_00970</name>
</gene>
<keyword evidence="3" id="KW-0732">Signal</keyword>
<evidence type="ECO:0000256" key="3">
    <source>
        <dbReference type="SAM" id="SignalP"/>
    </source>
</evidence>
<dbReference type="EMBL" id="VULO01000001">
    <property type="protein sequence ID" value="MSS83357.1"/>
    <property type="molecule type" value="Genomic_DNA"/>
</dbReference>
<dbReference type="InterPro" id="IPR035396">
    <property type="entry name" value="Bac_rhamnosid6H"/>
</dbReference>
<reference evidence="5 6" key="1">
    <citation type="submission" date="2019-08" db="EMBL/GenBank/DDBJ databases">
        <title>In-depth cultivation of the pig gut microbiome towards novel bacterial diversity and tailored functional studies.</title>
        <authorList>
            <person name="Wylensek D."/>
            <person name="Hitch T.C.A."/>
            <person name="Clavel T."/>
        </authorList>
    </citation>
    <scope>NUCLEOTIDE SEQUENCE [LARGE SCALE GENOMIC DNA]</scope>
    <source>
        <strain evidence="5 6">WB03_NA08</strain>
    </source>
</reference>
<keyword evidence="6" id="KW-1185">Reference proteome</keyword>
<protein>
    <recommendedName>
        <fullName evidence="4">Alpha-L-rhamnosidase six-hairpin glycosidase domain-containing protein</fullName>
    </recommendedName>
</protein>
<feature type="compositionally biased region" description="Polar residues" evidence="1">
    <location>
        <begin position="1115"/>
        <end position="1124"/>
    </location>
</feature>
<dbReference type="Pfam" id="PF17389">
    <property type="entry name" value="Bac_rhamnosid6H"/>
    <property type="match status" value="1"/>
</dbReference>
<organism evidence="5 6">
    <name type="scientific">Scrofimicrobium canadense</name>
    <dbReference type="NCBI Taxonomy" id="2652290"/>
    <lineage>
        <taxon>Bacteria</taxon>
        <taxon>Bacillati</taxon>
        <taxon>Actinomycetota</taxon>
        <taxon>Actinomycetes</taxon>
        <taxon>Actinomycetales</taxon>
        <taxon>Actinomycetaceae</taxon>
        <taxon>Scrofimicrobium</taxon>
    </lineage>
</organism>
<dbReference type="AlphaFoldDB" id="A0A6N7VNT8"/>
<evidence type="ECO:0000256" key="1">
    <source>
        <dbReference type="SAM" id="MobiDB-lite"/>
    </source>
</evidence>
<evidence type="ECO:0000259" key="4">
    <source>
        <dbReference type="Pfam" id="PF17389"/>
    </source>
</evidence>
<dbReference type="GO" id="GO:0005975">
    <property type="term" value="P:carbohydrate metabolic process"/>
    <property type="evidence" value="ECO:0007669"/>
    <property type="project" value="InterPro"/>
</dbReference>
<feature type="compositionally biased region" description="Gly residues" evidence="1">
    <location>
        <begin position="1104"/>
        <end position="1114"/>
    </location>
</feature>
<feature type="transmembrane region" description="Helical" evidence="2">
    <location>
        <begin position="1136"/>
        <end position="1157"/>
    </location>
</feature>
<dbReference type="RefSeq" id="WP_154542711.1">
    <property type="nucleotide sequence ID" value="NZ_VULO01000001.1"/>
</dbReference>
<dbReference type="InterPro" id="IPR012341">
    <property type="entry name" value="6hp_glycosidase-like_sf"/>
</dbReference>
<evidence type="ECO:0000256" key="2">
    <source>
        <dbReference type="SAM" id="Phobius"/>
    </source>
</evidence>
<accession>A0A6N7VNT8</accession>
<keyword evidence="2" id="KW-1133">Transmembrane helix</keyword>
<dbReference type="Gene3D" id="1.50.10.10">
    <property type="match status" value="1"/>
</dbReference>
<feature type="chain" id="PRO_5038606148" description="Alpha-L-rhamnosidase six-hairpin glycosidase domain-containing protein" evidence="3">
    <location>
        <begin position="21"/>
        <end position="1165"/>
    </location>
</feature>
<dbReference type="InterPro" id="IPR008928">
    <property type="entry name" value="6-hairpin_glycosidase_sf"/>
</dbReference>
<evidence type="ECO:0000313" key="5">
    <source>
        <dbReference type="EMBL" id="MSS83357.1"/>
    </source>
</evidence>
<sequence>MKRSKRRLYAIILASFSLTAATLVAPVSIALADDSEPITVEELADSSPQQQRWLSEPNSRIALNPSHSQTDDTRIKADNSLDTFYYINQEKKRADGVIRNGLTRSEAPVHGPSVYDEGDESPLLSDLFTEDSADLWETSPGTGNGAKLTVAEDGGHIVLPEGTEWGSVSRNVVMDNSSKPILLVSVANTTGKWALKVRPEGGGDVLIQDDTSATGTFAYDLSRYDIASGNAAVKLFSTASGETTVRALSIHARPDFSDNFSDLSAWKTNVSSNNGAVLAASPTGLGATLTSTSGRGFGAVARTFTVDLSASPVLTIAVDNLSAGSQWAMKLSDPETSKDFATIQNDTPESGFFSYNLASLTGLTGEQTFDIKLFSTKTPVPTSATFTLLSFHHANNWIETPTTNFNSTWNPQSLDWTATFTEAGSYTTRDLFVDDNTISRLVEAQQLKEGSPTLYGDVARIVSWDADAKVLVNQKDGYTQAIAFPQTATLLFYDDPGKALGGTGGSAIPTPTTGTWLAVLPSNTDSAIGLGYAPGQSSDHITAAAQSAQGGADVSVVRQALEDRTAEWNDYLARVPSVGSFDLRTVSDEGVTPEQTRQLYYRAFVNIKQTVVPPQPESGISHYQVATGKAATYNGGSSRNRASASWDSLLGIQYLAYTEEDIAWDSLIGMMADVEADGALNGESLPSRKAQTAWMLYSTTGNQETLAEIYPAIKSHMKWSSEHLAWNIHSHYPGGGVNAADERDAEFVVSLIVDLDYAANIAEVLGKTDDQANYVALQKTLISQYKEWFFMPDGRAVQYLWTSRPDATYEQRKGIVNYVNTGLLVPDLSTDQVDALMERFNEEYDPNRQFAGTASDALKAPDAQFIAYGLIESGHTSVAQTYLEAVLRDVVRTHAFSEVYQEGPNGAEPISRGEAPTTFGMAQVIDNIWILNGYRSDRGTPTFVHFPDSKGGVHNLTYLGKPLSIDLADGHVTLSGEATSLPGICESFPVEEGASVELPTSCARVTLSSDTTKAGEKVTVRAEKLPSSADGVIELHSTPKTVATIHTTDSGTVEEEVTIPADTKVGNHTVMVKVGKVSGSIALEITAKTKDEEENVNPGTPPGESGGTTIGGDNNGSWSPSQEQKPGGVLAHTGSLITPFTIVVVVLLAVGGIGVVLRRIRQNSM</sequence>
<proteinExistence type="predicted"/>
<feature type="signal peptide" evidence="3">
    <location>
        <begin position="1"/>
        <end position="20"/>
    </location>
</feature>
<keyword evidence="2" id="KW-0812">Transmembrane</keyword>